<reference evidence="2" key="1">
    <citation type="submission" date="2013-04" db="EMBL/GenBank/DDBJ databases">
        <authorList>
            <person name="Qu J."/>
            <person name="Murali S.C."/>
            <person name="Bandaranaike D."/>
            <person name="Bellair M."/>
            <person name="Blankenburg K."/>
            <person name="Chao H."/>
            <person name="Dinh H."/>
            <person name="Doddapaneni H."/>
            <person name="Downs B."/>
            <person name="Dugan-Rocha S."/>
            <person name="Elkadiri S."/>
            <person name="Gnanaolivu R.D."/>
            <person name="Hernandez B."/>
            <person name="Javaid M."/>
            <person name="Jayaseelan J.C."/>
            <person name="Lee S."/>
            <person name="Li M."/>
            <person name="Ming W."/>
            <person name="Munidasa M."/>
            <person name="Muniz J."/>
            <person name="Nguyen L."/>
            <person name="Ongeri F."/>
            <person name="Osuji N."/>
            <person name="Pu L.-L."/>
            <person name="Puazo M."/>
            <person name="Qu C."/>
            <person name="Quiroz J."/>
            <person name="Raj R."/>
            <person name="Weissenberger G."/>
            <person name="Xin Y."/>
            <person name="Zou X."/>
            <person name="Han Y."/>
            <person name="Richards S."/>
            <person name="Worley K."/>
            <person name="Muzny D."/>
            <person name="Gibbs R."/>
        </authorList>
    </citation>
    <scope>NUCLEOTIDE SEQUENCE</scope>
    <source>
        <strain evidence="2">Sampled in the wild</strain>
    </source>
</reference>
<name>A0A8K0KF63_LADFU</name>
<proteinExistence type="predicted"/>
<gene>
    <name evidence="2" type="ORF">J437_LFUL012815</name>
</gene>
<dbReference type="Proteomes" id="UP000792457">
    <property type="component" value="Unassembled WGS sequence"/>
</dbReference>
<dbReference type="EMBL" id="KZ308667">
    <property type="protein sequence ID" value="KAG8232901.1"/>
    <property type="molecule type" value="Genomic_DNA"/>
</dbReference>
<comment type="caution">
    <text evidence="2">The sequence shown here is derived from an EMBL/GenBank/DDBJ whole genome shotgun (WGS) entry which is preliminary data.</text>
</comment>
<reference evidence="2" key="2">
    <citation type="submission" date="2017-10" db="EMBL/GenBank/DDBJ databases">
        <title>Ladona fulva Genome sequencing and assembly.</title>
        <authorList>
            <person name="Murali S."/>
            <person name="Richards S."/>
            <person name="Bandaranaike D."/>
            <person name="Bellair M."/>
            <person name="Blankenburg K."/>
            <person name="Chao H."/>
            <person name="Dinh H."/>
            <person name="Doddapaneni H."/>
            <person name="Dugan-Rocha S."/>
            <person name="Elkadiri S."/>
            <person name="Gnanaolivu R."/>
            <person name="Hernandez B."/>
            <person name="Skinner E."/>
            <person name="Javaid M."/>
            <person name="Lee S."/>
            <person name="Li M."/>
            <person name="Ming W."/>
            <person name="Munidasa M."/>
            <person name="Muniz J."/>
            <person name="Nguyen L."/>
            <person name="Hughes D."/>
            <person name="Osuji N."/>
            <person name="Pu L.-L."/>
            <person name="Puazo M."/>
            <person name="Qu C."/>
            <person name="Quiroz J."/>
            <person name="Raj R."/>
            <person name="Weissenberger G."/>
            <person name="Xin Y."/>
            <person name="Zou X."/>
            <person name="Han Y."/>
            <person name="Worley K."/>
            <person name="Muzny D."/>
            <person name="Gibbs R."/>
        </authorList>
    </citation>
    <scope>NUCLEOTIDE SEQUENCE</scope>
    <source>
        <strain evidence="2">Sampled in the wild</strain>
    </source>
</reference>
<dbReference type="AlphaFoldDB" id="A0A8K0KF63"/>
<evidence type="ECO:0000313" key="3">
    <source>
        <dbReference type="Proteomes" id="UP000792457"/>
    </source>
</evidence>
<feature type="transmembrane region" description="Helical" evidence="1">
    <location>
        <begin position="57"/>
        <end position="75"/>
    </location>
</feature>
<keyword evidence="1" id="KW-0812">Transmembrane</keyword>
<keyword evidence="1" id="KW-0472">Membrane</keyword>
<keyword evidence="1" id="KW-1133">Transmembrane helix</keyword>
<evidence type="ECO:0000256" key="1">
    <source>
        <dbReference type="SAM" id="Phobius"/>
    </source>
</evidence>
<organism evidence="2 3">
    <name type="scientific">Ladona fulva</name>
    <name type="common">Scarce chaser dragonfly</name>
    <name type="synonym">Libellula fulva</name>
    <dbReference type="NCBI Taxonomy" id="123851"/>
    <lineage>
        <taxon>Eukaryota</taxon>
        <taxon>Metazoa</taxon>
        <taxon>Ecdysozoa</taxon>
        <taxon>Arthropoda</taxon>
        <taxon>Hexapoda</taxon>
        <taxon>Insecta</taxon>
        <taxon>Pterygota</taxon>
        <taxon>Palaeoptera</taxon>
        <taxon>Odonata</taxon>
        <taxon>Epiprocta</taxon>
        <taxon>Anisoptera</taxon>
        <taxon>Libelluloidea</taxon>
        <taxon>Libellulidae</taxon>
        <taxon>Ladona</taxon>
    </lineage>
</organism>
<accession>A0A8K0KF63</accession>
<sequence length="90" mass="10414">MEDFNFDVSKVDWGDYLKCYILYLLEHSLGNEVPGIQSALQFTKGVSKFRVVLRSTQLWTVILSFISIYVMGNCARKFYFEYLPLKGGNT</sequence>
<evidence type="ECO:0000313" key="2">
    <source>
        <dbReference type="EMBL" id="KAG8232901.1"/>
    </source>
</evidence>
<keyword evidence="3" id="KW-1185">Reference proteome</keyword>
<protein>
    <submittedName>
        <fullName evidence="2">Uncharacterized protein</fullName>
    </submittedName>
</protein>